<dbReference type="AlphaFoldDB" id="F4WCF9"/>
<evidence type="ECO:0000313" key="2">
    <source>
        <dbReference type="Proteomes" id="UP000007755"/>
    </source>
</evidence>
<dbReference type="InParanoid" id="F4WCF9"/>
<keyword evidence="2" id="KW-1185">Reference proteome</keyword>
<dbReference type="Proteomes" id="UP000007755">
    <property type="component" value="Unassembled WGS sequence"/>
</dbReference>
<name>F4WCF9_ACREC</name>
<reference evidence="1" key="1">
    <citation type="submission" date="2011-02" db="EMBL/GenBank/DDBJ databases">
        <title>The genome of the leaf-cutting ant Acromyrmex echinatior suggests key adaptations to social evolution and fungus farming.</title>
        <authorList>
            <person name="Nygaard S."/>
            <person name="Zhang G."/>
        </authorList>
    </citation>
    <scope>NUCLEOTIDE SEQUENCE</scope>
</reference>
<gene>
    <name evidence="1" type="ORF">G5I_03234</name>
</gene>
<organism evidence="2">
    <name type="scientific">Acromyrmex echinatior</name>
    <name type="common">Panamanian leafcutter ant</name>
    <name type="synonym">Acromyrmex octospinosus echinatior</name>
    <dbReference type="NCBI Taxonomy" id="103372"/>
    <lineage>
        <taxon>Eukaryota</taxon>
        <taxon>Metazoa</taxon>
        <taxon>Ecdysozoa</taxon>
        <taxon>Arthropoda</taxon>
        <taxon>Hexapoda</taxon>
        <taxon>Insecta</taxon>
        <taxon>Pterygota</taxon>
        <taxon>Neoptera</taxon>
        <taxon>Endopterygota</taxon>
        <taxon>Hymenoptera</taxon>
        <taxon>Apocrita</taxon>
        <taxon>Aculeata</taxon>
        <taxon>Formicoidea</taxon>
        <taxon>Formicidae</taxon>
        <taxon>Myrmicinae</taxon>
        <taxon>Acromyrmex</taxon>
    </lineage>
</organism>
<sequence>MVHRPWETAAIARKIDSVKESNKNRSVISSESARRGFVNQIGEALDSVYKERFGNKMPRRKRQPFDKAVAIRMRVAKILQIRLVALRNFARVALTTTLSGPSRLSTTEIGFLRAVLDSECTNTFKGFDHEMARLKG</sequence>
<protein>
    <submittedName>
        <fullName evidence="1">Uncharacterized protein</fullName>
    </submittedName>
</protein>
<evidence type="ECO:0000313" key="1">
    <source>
        <dbReference type="EMBL" id="EGI68139.1"/>
    </source>
</evidence>
<accession>F4WCF9</accession>
<proteinExistence type="predicted"/>
<dbReference type="EMBL" id="GL888070">
    <property type="protein sequence ID" value="EGI68139.1"/>
    <property type="molecule type" value="Genomic_DNA"/>
</dbReference>